<dbReference type="EMBL" id="VFLP01000034">
    <property type="protein sequence ID" value="TRX92690.1"/>
    <property type="molecule type" value="Genomic_DNA"/>
</dbReference>
<feature type="domain" description="BHLH" evidence="7">
    <location>
        <begin position="422"/>
        <end position="473"/>
    </location>
</feature>
<keyword evidence="2" id="KW-0805">Transcription regulation</keyword>
<evidence type="ECO:0000313" key="9">
    <source>
        <dbReference type="Proteomes" id="UP000319160"/>
    </source>
</evidence>
<feature type="region of interest" description="Disordered" evidence="6">
    <location>
        <begin position="255"/>
        <end position="291"/>
    </location>
</feature>
<dbReference type="SMART" id="SM00353">
    <property type="entry name" value="HLH"/>
    <property type="match status" value="1"/>
</dbReference>
<evidence type="ECO:0000256" key="3">
    <source>
        <dbReference type="ARBA" id="ARBA00023125"/>
    </source>
</evidence>
<dbReference type="OrthoDB" id="5778525at2759"/>
<protein>
    <recommendedName>
        <fullName evidence="7">BHLH domain-containing protein</fullName>
    </recommendedName>
</protein>
<feature type="region of interest" description="Disordered" evidence="6">
    <location>
        <begin position="192"/>
        <end position="237"/>
    </location>
</feature>
<feature type="compositionally biased region" description="Polar residues" evidence="6">
    <location>
        <begin position="389"/>
        <end position="399"/>
    </location>
</feature>
<feature type="region of interest" description="Disordered" evidence="6">
    <location>
        <begin position="343"/>
        <end position="436"/>
    </location>
</feature>
<dbReference type="InterPro" id="IPR052207">
    <property type="entry name" value="Max-like/E-box_TFs"/>
</dbReference>
<proteinExistence type="predicted"/>
<feature type="compositionally biased region" description="Pro residues" evidence="6">
    <location>
        <begin position="122"/>
        <end position="132"/>
    </location>
</feature>
<feature type="compositionally biased region" description="Polar residues" evidence="6">
    <location>
        <begin position="192"/>
        <end position="210"/>
    </location>
</feature>
<dbReference type="PROSITE" id="PS50888">
    <property type="entry name" value="BHLH"/>
    <property type="match status" value="1"/>
</dbReference>
<evidence type="ECO:0000256" key="2">
    <source>
        <dbReference type="ARBA" id="ARBA00023015"/>
    </source>
</evidence>
<dbReference type="GO" id="GO:0000978">
    <property type="term" value="F:RNA polymerase II cis-regulatory region sequence-specific DNA binding"/>
    <property type="evidence" value="ECO:0007669"/>
    <property type="project" value="TreeGrafter"/>
</dbReference>
<dbReference type="STRING" id="2512241.A0A553HXK9"/>
<dbReference type="InterPro" id="IPR057072">
    <property type="entry name" value="bHLH_INO4"/>
</dbReference>
<evidence type="ECO:0000259" key="7">
    <source>
        <dbReference type="PROSITE" id="PS50888"/>
    </source>
</evidence>
<sequence>MLASRCLKAYTLAPLKLIILMIDNFSDEPLLRPPPSPHGEPILGPSDNNWLGHFFTGLESNEYNTWSFGEGVDFSEQWFHQVAPNLLGHSTSYGPQPDVTSTAAAGLPSANFENVLAFEPDMMPPPPPPLPPTRLSQPSTPQQHRPQSQPTPHHFHQHLPQSFHDQRNSRVPIEQDAHAHAAALLALQSGHPNIQQPRTSSLNSFHSPSHVQPPGHHRGSFSQSIPTQNLVSPVPSARSNETDALFVNMILGSRGSTSQRLAEPPEFQFGSDPTFDRSQGFVPPQHESSEALEKKRIKLVQEALEYTTSTPNTQPSSPIRNKEVAVAIHVALENGIGTSHVEENAATSLKKRRRSKAKAEPEEDGEYAVQLPSKAQARKRKSKGDLNGSPESSSATQEVSGKRRKSAASQPKPPRENLTDAQKRENHIKSEQKRRGAIKEGFDDLVFIVPNLQNGGYSKSSMLNLAGDWLESLIKENQMMES</sequence>
<accession>A0A553HXK9</accession>
<evidence type="ECO:0000256" key="5">
    <source>
        <dbReference type="ARBA" id="ARBA00023242"/>
    </source>
</evidence>
<name>A0A553HXK9_9PEZI</name>
<feature type="compositionally biased region" description="Basic and acidic residues" evidence="6">
    <location>
        <begin position="413"/>
        <end position="436"/>
    </location>
</feature>
<dbReference type="Pfam" id="PF23181">
    <property type="entry name" value="bHLH_INO4"/>
    <property type="match status" value="1"/>
</dbReference>
<keyword evidence="5" id="KW-0539">Nucleus</keyword>
<dbReference type="GO" id="GO:0046983">
    <property type="term" value="F:protein dimerization activity"/>
    <property type="evidence" value="ECO:0007669"/>
    <property type="project" value="InterPro"/>
</dbReference>
<dbReference type="GO" id="GO:0000981">
    <property type="term" value="F:DNA-binding transcription factor activity, RNA polymerase II-specific"/>
    <property type="evidence" value="ECO:0007669"/>
    <property type="project" value="TreeGrafter"/>
</dbReference>
<keyword evidence="9" id="KW-1185">Reference proteome</keyword>
<dbReference type="AlphaFoldDB" id="A0A553HXK9"/>
<evidence type="ECO:0000256" key="6">
    <source>
        <dbReference type="SAM" id="MobiDB-lite"/>
    </source>
</evidence>
<evidence type="ECO:0000313" key="8">
    <source>
        <dbReference type="EMBL" id="TRX92690.1"/>
    </source>
</evidence>
<dbReference type="Gene3D" id="4.10.280.10">
    <property type="entry name" value="Helix-loop-helix DNA-binding domain"/>
    <property type="match status" value="1"/>
</dbReference>
<evidence type="ECO:0000256" key="4">
    <source>
        <dbReference type="ARBA" id="ARBA00023163"/>
    </source>
</evidence>
<gene>
    <name evidence="8" type="ORF">FHL15_006364</name>
</gene>
<evidence type="ECO:0000256" key="1">
    <source>
        <dbReference type="ARBA" id="ARBA00004123"/>
    </source>
</evidence>
<dbReference type="InterPro" id="IPR011598">
    <property type="entry name" value="bHLH_dom"/>
</dbReference>
<feature type="compositionally biased region" description="Low complexity" evidence="6">
    <location>
        <begin position="133"/>
        <end position="142"/>
    </location>
</feature>
<keyword evidence="4" id="KW-0804">Transcription</keyword>
<dbReference type="SUPFAM" id="SSF47459">
    <property type="entry name" value="HLH, helix-loop-helix DNA-binding domain"/>
    <property type="match status" value="1"/>
</dbReference>
<dbReference type="Proteomes" id="UP000319160">
    <property type="component" value="Unassembled WGS sequence"/>
</dbReference>
<feature type="compositionally biased region" description="Polar residues" evidence="6">
    <location>
        <begin position="220"/>
        <end position="231"/>
    </location>
</feature>
<comment type="caution">
    <text evidence="8">The sequence shown here is derived from an EMBL/GenBank/DDBJ whole genome shotgun (WGS) entry which is preliminary data.</text>
</comment>
<feature type="region of interest" description="Disordered" evidence="6">
    <location>
        <begin position="118"/>
        <end position="166"/>
    </location>
</feature>
<dbReference type="InterPro" id="IPR036638">
    <property type="entry name" value="HLH_DNA-bd_sf"/>
</dbReference>
<comment type="subcellular location">
    <subcellularLocation>
        <location evidence="1">Nucleus</location>
    </subcellularLocation>
</comment>
<organism evidence="8 9">
    <name type="scientific">Xylaria flabelliformis</name>
    <dbReference type="NCBI Taxonomy" id="2512241"/>
    <lineage>
        <taxon>Eukaryota</taxon>
        <taxon>Fungi</taxon>
        <taxon>Dikarya</taxon>
        <taxon>Ascomycota</taxon>
        <taxon>Pezizomycotina</taxon>
        <taxon>Sordariomycetes</taxon>
        <taxon>Xylariomycetidae</taxon>
        <taxon>Xylariales</taxon>
        <taxon>Xylariaceae</taxon>
        <taxon>Xylaria</taxon>
    </lineage>
</organism>
<reference evidence="9" key="1">
    <citation type="submission" date="2019-06" db="EMBL/GenBank/DDBJ databases">
        <title>Draft genome sequence of the griseofulvin-producing fungus Xylaria cubensis strain G536.</title>
        <authorList>
            <person name="Mead M.E."/>
            <person name="Raja H.A."/>
            <person name="Steenwyk J.L."/>
            <person name="Knowles S.L."/>
            <person name="Oberlies N.H."/>
            <person name="Rokas A."/>
        </authorList>
    </citation>
    <scope>NUCLEOTIDE SEQUENCE [LARGE SCALE GENOMIC DNA]</scope>
    <source>
        <strain evidence="9">G536</strain>
    </source>
</reference>
<dbReference type="GO" id="GO:0005634">
    <property type="term" value="C:nucleus"/>
    <property type="evidence" value="ECO:0007669"/>
    <property type="project" value="UniProtKB-SubCell"/>
</dbReference>
<dbReference type="PANTHER" id="PTHR15741">
    <property type="entry name" value="BASIC HELIX-LOOP-HELIX ZIP TRANSCRIPTION FACTOR"/>
    <property type="match status" value="1"/>
</dbReference>
<dbReference type="PANTHER" id="PTHR15741:SF27">
    <property type="entry name" value="TRANSCRIPTION FACTOR AP-4"/>
    <property type="match status" value="1"/>
</dbReference>
<keyword evidence="3" id="KW-0238">DNA-binding</keyword>